<evidence type="ECO:0000256" key="10">
    <source>
        <dbReference type="SAM" id="Coils"/>
    </source>
</evidence>
<comment type="similarity">
    <text evidence="2 9">Belongs to the EAF6 family.</text>
</comment>
<evidence type="ECO:0000256" key="9">
    <source>
        <dbReference type="RuleBase" id="RU368022"/>
    </source>
</evidence>
<feature type="compositionally biased region" description="Polar residues" evidence="11">
    <location>
        <begin position="124"/>
        <end position="144"/>
    </location>
</feature>
<dbReference type="GO" id="GO:0006281">
    <property type="term" value="P:DNA repair"/>
    <property type="evidence" value="ECO:0007669"/>
    <property type="project" value="UniProtKB-UniRule"/>
</dbReference>
<keyword evidence="6 10" id="KW-0175">Coiled coil</keyword>
<organism evidence="12 13">
    <name type="scientific">Staphylotrichum longicolle</name>
    <dbReference type="NCBI Taxonomy" id="669026"/>
    <lineage>
        <taxon>Eukaryota</taxon>
        <taxon>Fungi</taxon>
        <taxon>Dikarya</taxon>
        <taxon>Ascomycota</taxon>
        <taxon>Pezizomycotina</taxon>
        <taxon>Sordariomycetes</taxon>
        <taxon>Sordariomycetidae</taxon>
        <taxon>Sordariales</taxon>
        <taxon>Chaetomiaceae</taxon>
        <taxon>Staphylotrichum</taxon>
    </lineage>
</organism>
<keyword evidence="13" id="KW-1185">Reference proteome</keyword>
<feature type="compositionally biased region" description="Low complexity" evidence="11">
    <location>
        <begin position="145"/>
        <end position="155"/>
    </location>
</feature>
<evidence type="ECO:0000256" key="3">
    <source>
        <dbReference type="ARBA" id="ARBA00018504"/>
    </source>
</evidence>
<keyword evidence="8 9" id="KW-0539">Nucleus</keyword>
<evidence type="ECO:0000256" key="8">
    <source>
        <dbReference type="ARBA" id="ARBA00023242"/>
    </source>
</evidence>
<comment type="function">
    <text evidence="9">Component of the NuA4 histone acetyltransferase complex which is involved in transcriptional activation of selected genes principally by acetylation of nucleosomal histone H4 and H2A. The NuA4 complex is also involved in DNA repair.</text>
</comment>
<keyword evidence="5 9" id="KW-0805">Transcription regulation</keyword>
<evidence type="ECO:0000256" key="11">
    <source>
        <dbReference type="SAM" id="MobiDB-lite"/>
    </source>
</evidence>
<dbReference type="Proteomes" id="UP001197093">
    <property type="component" value="Unassembled WGS sequence"/>
</dbReference>
<keyword evidence="7 9" id="KW-0804">Transcription</keyword>
<keyword evidence="4 9" id="KW-0156">Chromatin regulator</keyword>
<evidence type="ECO:0000313" key="12">
    <source>
        <dbReference type="EMBL" id="KAG7293329.1"/>
    </source>
</evidence>
<evidence type="ECO:0000256" key="5">
    <source>
        <dbReference type="ARBA" id="ARBA00023015"/>
    </source>
</evidence>
<dbReference type="EMBL" id="JAHCVI010000001">
    <property type="protein sequence ID" value="KAG7293329.1"/>
    <property type="molecule type" value="Genomic_DNA"/>
</dbReference>
<feature type="region of interest" description="Disordered" evidence="11">
    <location>
        <begin position="1"/>
        <end position="31"/>
    </location>
</feature>
<feature type="coiled-coil region" evidence="10">
    <location>
        <begin position="34"/>
        <end position="61"/>
    </location>
</feature>
<keyword evidence="9" id="KW-0227">DNA damage</keyword>
<evidence type="ECO:0000256" key="7">
    <source>
        <dbReference type="ARBA" id="ARBA00023163"/>
    </source>
</evidence>
<dbReference type="GO" id="GO:0005634">
    <property type="term" value="C:nucleus"/>
    <property type="evidence" value="ECO:0007669"/>
    <property type="project" value="UniProtKB-SubCell"/>
</dbReference>
<sequence>MTENSAPGIGTAKSAGANGTSDTASSSAAGIPFYEKQRQHLKELIARRRALEKKLLVTEEQIIAKETDYLEATPSGNIVLGFDNYVKGANAAAAQRRKTGLADQNRVFSRSSVSYNPNAADAQTPGSTPAPTPMSSTFGGNNRDGTSGAPTPSSTAGGGGGGRAGPSKKGKKVTAAAEDSETDGREAKKVRTSFGARK</sequence>
<proteinExistence type="inferred from homology"/>
<name>A0AAD4HZH4_9PEZI</name>
<feature type="compositionally biased region" description="Low complexity" evidence="11">
    <location>
        <begin position="14"/>
        <end position="30"/>
    </location>
</feature>
<feature type="region of interest" description="Disordered" evidence="11">
    <location>
        <begin position="114"/>
        <end position="198"/>
    </location>
</feature>
<evidence type="ECO:0000256" key="6">
    <source>
        <dbReference type="ARBA" id="ARBA00023054"/>
    </source>
</evidence>
<dbReference type="InterPro" id="IPR015418">
    <property type="entry name" value="Eaf6"/>
</dbReference>
<evidence type="ECO:0000256" key="4">
    <source>
        <dbReference type="ARBA" id="ARBA00022853"/>
    </source>
</evidence>
<reference evidence="12" key="1">
    <citation type="submission" date="2023-02" db="EMBL/GenBank/DDBJ databases">
        <authorList>
            <person name="Palmer J.M."/>
        </authorList>
    </citation>
    <scope>NUCLEOTIDE SEQUENCE</scope>
    <source>
        <strain evidence="12">FW57</strain>
    </source>
</reference>
<comment type="subunit">
    <text evidence="9">Component of the NuA4 histone acetyltransferase complex.</text>
</comment>
<protein>
    <recommendedName>
        <fullName evidence="3 9">Chromatin modification-related protein EAF6</fullName>
    </recommendedName>
</protein>
<accession>A0AAD4HZH4</accession>
<gene>
    <name evidence="12" type="ORF">NEMBOFW57_003377</name>
</gene>
<dbReference type="GO" id="GO:0035267">
    <property type="term" value="C:NuA4 histone acetyltransferase complex"/>
    <property type="evidence" value="ECO:0007669"/>
    <property type="project" value="UniProtKB-UniRule"/>
</dbReference>
<comment type="caution">
    <text evidence="12">The sequence shown here is derived from an EMBL/GenBank/DDBJ whole genome shotgun (WGS) entry which is preliminary data.</text>
</comment>
<evidence type="ECO:0000256" key="1">
    <source>
        <dbReference type="ARBA" id="ARBA00004123"/>
    </source>
</evidence>
<evidence type="ECO:0000256" key="2">
    <source>
        <dbReference type="ARBA" id="ARBA00010916"/>
    </source>
</evidence>
<dbReference type="GO" id="GO:0006325">
    <property type="term" value="P:chromatin organization"/>
    <property type="evidence" value="ECO:0007669"/>
    <property type="project" value="UniProtKB-KW"/>
</dbReference>
<evidence type="ECO:0000313" key="13">
    <source>
        <dbReference type="Proteomes" id="UP001197093"/>
    </source>
</evidence>
<keyword evidence="9" id="KW-0234">DNA repair</keyword>
<dbReference type="AlphaFoldDB" id="A0AAD4HZH4"/>
<dbReference type="PANTHER" id="PTHR13476">
    <property type="entry name" value="CHROMATIN MODIFICATION-RELATED PROTEIN MEAF6"/>
    <property type="match status" value="1"/>
</dbReference>
<dbReference type="Pfam" id="PF09340">
    <property type="entry name" value="NuA4"/>
    <property type="match status" value="1"/>
</dbReference>
<comment type="subcellular location">
    <subcellularLocation>
        <location evidence="1 9">Nucleus</location>
    </subcellularLocation>
</comment>